<organism evidence="2 3">
    <name type="scientific">Clostridium paraputrificum</name>
    <dbReference type="NCBI Taxonomy" id="29363"/>
    <lineage>
        <taxon>Bacteria</taxon>
        <taxon>Bacillati</taxon>
        <taxon>Bacillota</taxon>
        <taxon>Clostridia</taxon>
        <taxon>Eubacteriales</taxon>
        <taxon>Clostridiaceae</taxon>
        <taxon>Clostridium</taxon>
    </lineage>
</organism>
<proteinExistence type="predicted"/>
<dbReference type="PIRSF" id="PIRSF021383">
    <property type="entry name" value="YunB"/>
    <property type="match status" value="1"/>
</dbReference>
<reference evidence="2 3" key="1">
    <citation type="submission" date="2016-06" db="EMBL/GenBank/DDBJ databases">
        <authorList>
            <person name="Kjaerup R.B."/>
            <person name="Dalgaard T.S."/>
            <person name="Juul-Madsen H.R."/>
        </authorList>
    </citation>
    <scope>NUCLEOTIDE SEQUENCE [LARGE SCALE GENOMIC DNA]</scope>
    <source>
        <strain evidence="2 3">373-A1</strain>
    </source>
</reference>
<evidence type="ECO:0000256" key="1">
    <source>
        <dbReference type="SAM" id="Phobius"/>
    </source>
</evidence>
<keyword evidence="1" id="KW-1133">Transmembrane helix</keyword>
<dbReference type="GeneID" id="42777462"/>
<keyword evidence="3" id="KW-1185">Reference proteome</keyword>
<evidence type="ECO:0000313" key="2">
    <source>
        <dbReference type="EMBL" id="OBY12317.1"/>
    </source>
</evidence>
<gene>
    <name evidence="2" type="ORF">CP373A1_01615</name>
</gene>
<keyword evidence="1" id="KW-0472">Membrane</keyword>
<protein>
    <submittedName>
        <fullName evidence="2">Sporulation protein YunB</fullName>
    </submittedName>
</protein>
<dbReference type="RefSeq" id="WP_027099618.1">
    <property type="nucleotide sequence ID" value="NZ_CABHIH010000001.1"/>
</dbReference>
<dbReference type="EMBL" id="MAPZ01000009">
    <property type="protein sequence ID" value="OBY12317.1"/>
    <property type="molecule type" value="Genomic_DNA"/>
</dbReference>
<dbReference type="NCBIfam" id="TIGR02832">
    <property type="entry name" value="spo_yunB"/>
    <property type="match status" value="1"/>
</dbReference>
<dbReference type="InterPro" id="IPR014197">
    <property type="entry name" value="Sporulation_prot_YunB"/>
</dbReference>
<comment type="caution">
    <text evidence="2">The sequence shown here is derived from an EMBL/GenBank/DDBJ whole genome shotgun (WGS) entry which is preliminary data.</text>
</comment>
<keyword evidence="1" id="KW-0812">Transmembrane</keyword>
<sequence length="216" mass="24488">MNYYTKPKKTEFKPIILVIISILLVFILSIILYDKRIYPAVLQVAESSIKADTVECISKTSMELFDEEFNYDEMIIIDKDNEGNINMIRANTVKLNYLTSRLSIRCNEELQKMGEVGVEVPLGWMTDNSAFYEFGPDINVKIDPIGNMKVSYESKFESAGINQTRHKIYLNVEARVRMKIPLHSKEQVVTCQIPVAETIIVGKTPNTAIDLGGGNK</sequence>
<dbReference type="Pfam" id="PF09560">
    <property type="entry name" value="Spore_YunB"/>
    <property type="match status" value="1"/>
</dbReference>
<dbReference type="eggNOG" id="ENOG5031XUS">
    <property type="taxonomic scope" value="Bacteria"/>
</dbReference>
<accession>A0A174RTJ6</accession>
<dbReference type="OrthoDB" id="1649278at2"/>
<name>A0A174RTJ6_9CLOT</name>
<evidence type="ECO:0000313" key="3">
    <source>
        <dbReference type="Proteomes" id="UP000092714"/>
    </source>
</evidence>
<feature type="transmembrane region" description="Helical" evidence="1">
    <location>
        <begin position="12"/>
        <end position="33"/>
    </location>
</feature>
<dbReference type="AlphaFoldDB" id="A0A174RTJ6"/>
<dbReference type="Proteomes" id="UP000092714">
    <property type="component" value="Unassembled WGS sequence"/>
</dbReference>